<evidence type="ECO:0000313" key="2">
    <source>
        <dbReference type="EMBL" id="KYM96901.1"/>
    </source>
</evidence>
<feature type="domain" description="HAT C-terminal dimerisation" evidence="1">
    <location>
        <begin position="156"/>
        <end position="229"/>
    </location>
</feature>
<dbReference type="InterPro" id="IPR008906">
    <property type="entry name" value="HATC_C_dom"/>
</dbReference>
<dbReference type="Proteomes" id="UP000078542">
    <property type="component" value="Unassembled WGS sequence"/>
</dbReference>
<protein>
    <submittedName>
        <fullName evidence="2">Zinc finger BED domain-containing protein 4</fullName>
    </submittedName>
</protein>
<name>A0A151IB99_9HYME</name>
<dbReference type="InterPro" id="IPR012337">
    <property type="entry name" value="RNaseH-like_sf"/>
</dbReference>
<dbReference type="InterPro" id="IPR052717">
    <property type="entry name" value="Vacuolar_transposase_reg"/>
</dbReference>
<accession>A0A151IB99</accession>
<dbReference type="EMBL" id="KQ978123">
    <property type="protein sequence ID" value="KYM96901.1"/>
    <property type="molecule type" value="Genomic_DNA"/>
</dbReference>
<proteinExistence type="predicted"/>
<evidence type="ECO:0000313" key="3">
    <source>
        <dbReference type="Proteomes" id="UP000078542"/>
    </source>
</evidence>
<dbReference type="AlphaFoldDB" id="A0A151IB99"/>
<organism evidence="2 3">
    <name type="scientific">Cyphomyrmex costatus</name>
    <dbReference type="NCBI Taxonomy" id="456900"/>
    <lineage>
        <taxon>Eukaryota</taxon>
        <taxon>Metazoa</taxon>
        <taxon>Ecdysozoa</taxon>
        <taxon>Arthropoda</taxon>
        <taxon>Hexapoda</taxon>
        <taxon>Insecta</taxon>
        <taxon>Pterygota</taxon>
        <taxon>Neoptera</taxon>
        <taxon>Endopterygota</taxon>
        <taxon>Hymenoptera</taxon>
        <taxon>Apocrita</taxon>
        <taxon>Aculeata</taxon>
        <taxon>Formicoidea</taxon>
        <taxon>Formicidae</taxon>
        <taxon>Myrmicinae</taxon>
        <taxon>Cyphomyrmex</taxon>
    </lineage>
</organism>
<sequence>MLKRDDIQVLKDLVSLMKPIENVITEISGQSYPTCNVIISLVYCMKCIIHDNRPSTEIRIVFKENLQSAIENRCKNFENNEIMSIATILDPRFKKLHFEKALAAGTTVSRIELLLKKKNINELNIDLTNENYDDIWNIHDYLIPKNNNNSNEDLTELRQYLRQAVIERKKDPFQYWKSVKHTFPLLYELAIKYISILGTSVPSERIFSQAGNIKTNEQSRLTGEHLNML</sequence>
<dbReference type="PANTHER" id="PTHR46169">
    <property type="entry name" value="DNA REPLICATION-RELATED ELEMENT FACTOR, ISOFORM A"/>
    <property type="match status" value="1"/>
</dbReference>
<reference evidence="2 3" key="1">
    <citation type="submission" date="2016-03" db="EMBL/GenBank/DDBJ databases">
        <title>Cyphomyrmex costatus WGS genome.</title>
        <authorList>
            <person name="Nygaard S."/>
            <person name="Hu H."/>
            <person name="Boomsma J."/>
            <person name="Zhang G."/>
        </authorList>
    </citation>
    <scope>NUCLEOTIDE SEQUENCE [LARGE SCALE GENOMIC DNA]</scope>
    <source>
        <strain evidence="2">MS0001</strain>
        <tissue evidence="2">Whole body</tissue>
    </source>
</reference>
<dbReference type="PANTHER" id="PTHR46169:SF29">
    <property type="entry name" value="DNA REPLICATION-RELATED ELEMENT FACTOR, ISOFORM A"/>
    <property type="match status" value="1"/>
</dbReference>
<dbReference type="Pfam" id="PF05699">
    <property type="entry name" value="Dimer_Tnp_hAT"/>
    <property type="match status" value="1"/>
</dbReference>
<dbReference type="GO" id="GO:0006357">
    <property type="term" value="P:regulation of transcription by RNA polymerase II"/>
    <property type="evidence" value="ECO:0007669"/>
    <property type="project" value="TreeGrafter"/>
</dbReference>
<evidence type="ECO:0000259" key="1">
    <source>
        <dbReference type="Pfam" id="PF05699"/>
    </source>
</evidence>
<keyword evidence="3" id="KW-1185">Reference proteome</keyword>
<dbReference type="SUPFAM" id="SSF53098">
    <property type="entry name" value="Ribonuclease H-like"/>
    <property type="match status" value="1"/>
</dbReference>
<dbReference type="GO" id="GO:0046983">
    <property type="term" value="F:protein dimerization activity"/>
    <property type="evidence" value="ECO:0007669"/>
    <property type="project" value="InterPro"/>
</dbReference>
<dbReference type="STRING" id="456900.A0A151IB99"/>
<gene>
    <name evidence="2" type="ORF">ALC62_12438</name>
</gene>
<dbReference type="GO" id="GO:0005634">
    <property type="term" value="C:nucleus"/>
    <property type="evidence" value="ECO:0007669"/>
    <property type="project" value="TreeGrafter"/>
</dbReference>